<dbReference type="EMBL" id="IACK01085216">
    <property type="protein sequence ID" value="LAA81779.1"/>
    <property type="molecule type" value="Transcribed_RNA"/>
</dbReference>
<accession>A0A2D4IC36</accession>
<name>A0A2D4IC36_MICLE</name>
<sequence length="130" mass="14233">MFIFFKARNFISCTYLSKCKIGYRIVPTSSAQHKHKANYGFGLGEQKMFQDGGGSGAKRSSGQYGQHQVVCPLIPWRPQFNEWQARTGGLPPQDVCELQRALLSSLKETLCGGGEGRAAAAVFDDGSVWA</sequence>
<dbReference type="AlphaFoldDB" id="A0A2D4IC36"/>
<protein>
    <submittedName>
        <fullName evidence="1">Uncharacterized protein</fullName>
    </submittedName>
</protein>
<evidence type="ECO:0000313" key="1">
    <source>
        <dbReference type="EMBL" id="LAA81779.1"/>
    </source>
</evidence>
<proteinExistence type="predicted"/>
<organism evidence="1">
    <name type="scientific">Micrurus lemniscatus lemniscatus</name>
    <dbReference type="NCBI Taxonomy" id="129467"/>
    <lineage>
        <taxon>Eukaryota</taxon>
        <taxon>Metazoa</taxon>
        <taxon>Chordata</taxon>
        <taxon>Craniata</taxon>
        <taxon>Vertebrata</taxon>
        <taxon>Euteleostomi</taxon>
        <taxon>Lepidosauria</taxon>
        <taxon>Squamata</taxon>
        <taxon>Bifurcata</taxon>
        <taxon>Unidentata</taxon>
        <taxon>Episquamata</taxon>
        <taxon>Toxicofera</taxon>
        <taxon>Serpentes</taxon>
        <taxon>Colubroidea</taxon>
        <taxon>Elapidae</taxon>
        <taxon>Elapinae</taxon>
        <taxon>Micrurus</taxon>
    </lineage>
</organism>
<reference evidence="1" key="1">
    <citation type="submission" date="2017-07" db="EMBL/GenBank/DDBJ databases">
        <authorList>
            <person name="Mikheyev A."/>
            <person name="Grau M."/>
        </authorList>
    </citation>
    <scope>NUCLEOTIDE SEQUENCE</scope>
    <source>
        <tissue evidence="1">Venom_gland</tissue>
    </source>
</reference>
<reference evidence="1" key="2">
    <citation type="submission" date="2017-11" db="EMBL/GenBank/DDBJ databases">
        <title>Coralsnake Venomics: Analyses of Venom Gland Transcriptomes and Proteomes of Six Brazilian Taxa.</title>
        <authorList>
            <person name="Aird S.D."/>
            <person name="Jorge da Silva N."/>
            <person name="Qiu L."/>
            <person name="Villar-Briones A."/>
            <person name="Aparecida-Saddi V."/>
            <person name="Campos-Telles M.P."/>
            <person name="Grau M."/>
            <person name="Mikheyev A.S."/>
        </authorList>
    </citation>
    <scope>NUCLEOTIDE SEQUENCE</scope>
    <source>
        <tissue evidence="1">Venom_gland</tissue>
    </source>
</reference>